<keyword evidence="3 4" id="KW-0472">Membrane</keyword>
<keyword evidence="2 4" id="KW-1133">Transmembrane helix</keyword>
<dbReference type="Proteomes" id="UP000216147">
    <property type="component" value="Unassembled WGS sequence"/>
</dbReference>
<evidence type="ECO:0000256" key="1">
    <source>
        <dbReference type="ARBA" id="ARBA00022692"/>
    </source>
</evidence>
<dbReference type="PROSITE" id="PS51503">
    <property type="entry name" value="HIG1"/>
    <property type="match status" value="1"/>
</dbReference>
<organism evidence="6 7">
    <name type="scientific">Brevundimonas subvibrioides</name>
    <dbReference type="NCBI Taxonomy" id="74313"/>
    <lineage>
        <taxon>Bacteria</taxon>
        <taxon>Pseudomonadati</taxon>
        <taxon>Pseudomonadota</taxon>
        <taxon>Alphaproteobacteria</taxon>
        <taxon>Caulobacterales</taxon>
        <taxon>Caulobacteraceae</taxon>
        <taxon>Brevundimonas</taxon>
    </lineage>
</organism>
<gene>
    <name evidence="6" type="ORF">B7Y86_11620</name>
</gene>
<dbReference type="Gene3D" id="6.10.140.1320">
    <property type="match status" value="1"/>
</dbReference>
<sequence length="67" mass="7286">MNVFDILVLIAIGAVAVTLGFGIYSLYRGGDYARSNSNKLMRLRVALQATAIVLLMTGLWWKSTHGG</sequence>
<evidence type="ECO:0000313" key="7">
    <source>
        <dbReference type="Proteomes" id="UP000216147"/>
    </source>
</evidence>
<feature type="domain" description="HIG1" evidence="5">
    <location>
        <begin position="1"/>
        <end position="67"/>
    </location>
</feature>
<dbReference type="EMBL" id="NCEQ01000010">
    <property type="protein sequence ID" value="OYX56085.1"/>
    <property type="molecule type" value="Genomic_DNA"/>
</dbReference>
<feature type="transmembrane region" description="Helical" evidence="4">
    <location>
        <begin position="43"/>
        <end position="61"/>
    </location>
</feature>
<evidence type="ECO:0000256" key="4">
    <source>
        <dbReference type="SAM" id="Phobius"/>
    </source>
</evidence>
<dbReference type="InterPro" id="IPR007667">
    <property type="entry name" value="Hypoxia_induced_domain"/>
</dbReference>
<keyword evidence="1 4" id="KW-0812">Transmembrane</keyword>
<evidence type="ECO:0000256" key="3">
    <source>
        <dbReference type="ARBA" id="ARBA00023136"/>
    </source>
</evidence>
<comment type="caution">
    <text evidence="6">The sequence shown here is derived from an EMBL/GenBank/DDBJ whole genome shotgun (WGS) entry which is preliminary data.</text>
</comment>
<accession>A0A258HGF4</accession>
<reference evidence="6 7" key="1">
    <citation type="submission" date="2017-03" db="EMBL/GenBank/DDBJ databases">
        <title>Lifting the veil on microbial sulfur biogeochemistry in mining wastewaters.</title>
        <authorList>
            <person name="Kantor R.S."/>
            <person name="Colenbrander Nelson T."/>
            <person name="Marshall S."/>
            <person name="Bennett D."/>
            <person name="Apte S."/>
            <person name="Camacho D."/>
            <person name="Thomas B.C."/>
            <person name="Warren L.A."/>
            <person name="Banfield J.F."/>
        </authorList>
    </citation>
    <scope>NUCLEOTIDE SEQUENCE [LARGE SCALE GENOMIC DNA]</scope>
    <source>
        <strain evidence="6">32-68-21</strain>
    </source>
</reference>
<protein>
    <recommendedName>
        <fullName evidence="5">HIG1 domain-containing protein</fullName>
    </recommendedName>
</protein>
<evidence type="ECO:0000256" key="2">
    <source>
        <dbReference type="ARBA" id="ARBA00022989"/>
    </source>
</evidence>
<proteinExistence type="predicted"/>
<dbReference type="Pfam" id="PF04588">
    <property type="entry name" value="HIG_1_N"/>
    <property type="match status" value="1"/>
</dbReference>
<dbReference type="AlphaFoldDB" id="A0A258HGF4"/>
<evidence type="ECO:0000313" key="6">
    <source>
        <dbReference type="EMBL" id="OYX56085.1"/>
    </source>
</evidence>
<feature type="transmembrane region" description="Helical" evidence="4">
    <location>
        <begin position="6"/>
        <end position="27"/>
    </location>
</feature>
<dbReference type="NCBIfam" id="NF033233">
    <property type="entry name" value="twin_helix"/>
    <property type="match status" value="1"/>
</dbReference>
<evidence type="ECO:0000259" key="5">
    <source>
        <dbReference type="PROSITE" id="PS51503"/>
    </source>
</evidence>
<name>A0A258HGF4_9CAUL</name>